<dbReference type="GO" id="GO:0000976">
    <property type="term" value="F:transcription cis-regulatory region binding"/>
    <property type="evidence" value="ECO:0007669"/>
    <property type="project" value="TreeGrafter"/>
</dbReference>
<sequence>MNAETKEPGTRAKILIAAATMLGENPTARLSVRAVAARAQVSTGSLRHFFPTQRDLVDTVVAGIYDLDIPNDPINDRTLTPNERLVECLRLLLAQVGAGDRAREQWRALYEAYVASKPSDDQAASYLALERLGRHRIEQWLTTLIDEGAIPPERVEQRARFLQTVVTGLMTERALPAEAVRIETETETLHLAVVATASVWSS</sequence>
<accession>A0A1R1LEQ1</accession>
<evidence type="ECO:0000256" key="4">
    <source>
        <dbReference type="PROSITE-ProRule" id="PRU00335"/>
    </source>
</evidence>
<organism evidence="6 7">
    <name type="scientific">Tersicoccus phoenicis</name>
    <dbReference type="NCBI Taxonomy" id="554083"/>
    <lineage>
        <taxon>Bacteria</taxon>
        <taxon>Bacillati</taxon>
        <taxon>Actinomycetota</taxon>
        <taxon>Actinomycetes</taxon>
        <taxon>Micrococcales</taxon>
        <taxon>Micrococcaceae</taxon>
        <taxon>Tersicoccus</taxon>
    </lineage>
</organism>
<dbReference type="Pfam" id="PF00440">
    <property type="entry name" value="TetR_N"/>
    <property type="match status" value="1"/>
</dbReference>
<dbReference type="AlphaFoldDB" id="A0A1R1LEQ1"/>
<dbReference type="PANTHER" id="PTHR30055:SF234">
    <property type="entry name" value="HTH-TYPE TRANSCRIPTIONAL REGULATOR BETI"/>
    <property type="match status" value="1"/>
</dbReference>
<dbReference type="GO" id="GO:0003700">
    <property type="term" value="F:DNA-binding transcription factor activity"/>
    <property type="evidence" value="ECO:0007669"/>
    <property type="project" value="TreeGrafter"/>
</dbReference>
<feature type="DNA-binding region" description="H-T-H motif" evidence="4">
    <location>
        <begin position="31"/>
        <end position="50"/>
    </location>
</feature>
<reference evidence="6 7" key="1">
    <citation type="submission" date="2016-12" db="EMBL/GenBank/DDBJ databases">
        <title>Draft genome of Tersicoccus phoenicis 1P05MA.</title>
        <authorList>
            <person name="Nakajima Y."/>
            <person name="Yoshizawa S."/>
            <person name="Nakamura K."/>
            <person name="Ogura Y."/>
            <person name="Hayashi T."/>
            <person name="Kogure K."/>
        </authorList>
    </citation>
    <scope>NUCLEOTIDE SEQUENCE [LARGE SCALE GENOMIC DNA]</scope>
    <source>
        <strain evidence="6 7">1p05MA</strain>
    </source>
</reference>
<dbReference type="PROSITE" id="PS50977">
    <property type="entry name" value="HTH_TETR_2"/>
    <property type="match status" value="1"/>
</dbReference>
<protein>
    <submittedName>
        <fullName evidence="6">TetR family transcriptional regulator</fullName>
    </submittedName>
</protein>
<evidence type="ECO:0000259" key="5">
    <source>
        <dbReference type="PROSITE" id="PS50977"/>
    </source>
</evidence>
<dbReference type="InterPro" id="IPR050109">
    <property type="entry name" value="HTH-type_TetR-like_transc_reg"/>
</dbReference>
<dbReference type="Proteomes" id="UP000187085">
    <property type="component" value="Unassembled WGS sequence"/>
</dbReference>
<gene>
    <name evidence="6" type="ORF">BKD30_05460</name>
</gene>
<dbReference type="SUPFAM" id="SSF46689">
    <property type="entry name" value="Homeodomain-like"/>
    <property type="match status" value="1"/>
</dbReference>
<dbReference type="STRING" id="554083.BKD30_05460"/>
<dbReference type="RefSeq" id="WP_076702992.1">
    <property type="nucleotide sequence ID" value="NZ_MRDE01000024.1"/>
</dbReference>
<dbReference type="PANTHER" id="PTHR30055">
    <property type="entry name" value="HTH-TYPE TRANSCRIPTIONAL REGULATOR RUTR"/>
    <property type="match status" value="1"/>
</dbReference>
<dbReference type="InterPro" id="IPR009057">
    <property type="entry name" value="Homeodomain-like_sf"/>
</dbReference>
<evidence type="ECO:0000256" key="3">
    <source>
        <dbReference type="ARBA" id="ARBA00023163"/>
    </source>
</evidence>
<dbReference type="Gene3D" id="1.10.357.10">
    <property type="entry name" value="Tetracycline Repressor, domain 2"/>
    <property type="match status" value="1"/>
</dbReference>
<evidence type="ECO:0000313" key="6">
    <source>
        <dbReference type="EMBL" id="OMH26020.1"/>
    </source>
</evidence>
<proteinExistence type="predicted"/>
<name>A0A1R1LEQ1_9MICC</name>
<dbReference type="EMBL" id="MRDE01000024">
    <property type="protein sequence ID" value="OMH26020.1"/>
    <property type="molecule type" value="Genomic_DNA"/>
</dbReference>
<dbReference type="SUPFAM" id="SSF48498">
    <property type="entry name" value="Tetracyclin repressor-like, C-terminal domain"/>
    <property type="match status" value="1"/>
</dbReference>
<feature type="domain" description="HTH tetR-type" evidence="5">
    <location>
        <begin position="8"/>
        <end position="68"/>
    </location>
</feature>
<evidence type="ECO:0000313" key="7">
    <source>
        <dbReference type="Proteomes" id="UP000187085"/>
    </source>
</evidence>
<dbReference type="InterPro" id="IPR001647">
    <property type="entry name" value="HTH_TetR"/>
</dbReference>
<dbReference type="InterPro" id="IPR036271">
    <property type="entry name" value="Tet_transcr_reg_TetR-rel_C_sf"/>
</dbReference>
<keyword evidence="3" id="KW-0804">Transcription</keyword>
<comment type="caution">
    <text evidence="6">The sequence shown here is derived from an EMBL/GenBank/DDBJ whole genome shotgun (WGS) entry which is preliminary data.</text>
</comment>
<evidence type="ECO:0000256" key="2">
    <source>
        <dbReference type="ARBA" id="ARBA00023125"/>
    </source>
</evidence>
<keyword evidence="2 4" id="KW-0238">DNA-binding</keyword>
<keyword evidence="7" id="KW-1185">Reference proteome</keyword>
<keyword evidence="1" id="KW-0805">Transcription regulation</keyword>
<dbReference type="OrthoDB" id="9816296at2"/>
<evidence type="ECO:0000256" key="1">
    <source>
        <dbReference type="ARBA" id="ARBA00023015"/>
    </source>
</evidence>